<dbReference type="EMBL" id="RQXU01000044">
    <property type="protein sequence ID" value="RRH79968.1"/>
    <property type="molecule type" value="Genomic_DNA"/>
</dbReference>
<keyword evidence="2" id="KW-0802">TPR repeat</keyword>
<dbReference type="InterPro" id="IPR051685">
    <property type="entry name" value="Ycf3/AcsC/BcsC/TPR_MFPF"/>
</dbReference>
<keyword evidence="1" id="KW-0677">Repeat</keyword>
<sequence>MNNKLQHVILGVLAMGITAALLKWSGSSDESTGAGSDFRRFTSAIKDSKYMGSEIRSDGSSSVREAGAVIRHAENNQRLADAGKFASREDYSKAESLYREILKATPDEAIARHELGTVLFFQRRYDESRIVYEELLRQDPKFINAQNGLGAISRVQRRYFDAIEHYSLVIESKPNSALAHYGRGVSYFHIQKFKEAEADLRRTKDLLPKESDMSIEARAFIEKIEASKGQIEVDASER</sequence>
<comment type="caution">
    <text evidence="3">The sequence shown here is derived from an EMBL/GenBank/DDBJ whole genome shotgun (WGS) entry which is preliminary data.</text>
</comment>
<dbReference type="InterPro" id="IPR011990">
    <property type="entry name" value="TPR-like_helical_dom_sf"/>
</dbReference>
<organism evidence="3 4">
    <name type="scientific">Variovorax beijingensis</name>
    <dbReference type="NCBI Taxonomy" id="2496117"/>
    <lineage>
        <taxon>Bacteria</taxon>
        <taxon>Pseudomonadati</taxon>
        <taxon>Pseudomonadota</taxon>
        <taxon>Betaproteobacteria</taxon>
        <taxon>Burkholderiales</taxon>
        <taxon>Comamonadaceae</taxon>
        <taxon>Variovorax</taxon>
    </lineage>
</organism>
<dbReference type="PANTHER" id="PTHR44943:SF8">
    <property type="entry name" value="TPR REPEAT-CONTAINING PROTEIN MJ0263"/>
    <property type="match status" value="1"/>
</dbReference>
<gene>
    <name evidence="3" type="ORF">EH244_31350</name>
</gene>
<dbReference type="SMART" id="SM00028">
    <property type="entry name" value="TPR"/>
    <property type="match status" value="3"/>
</dbReference>
<protein>
    <submittedName>
        <fullName evidence="3">Uncharacterized protein</fullName>
    </submittedName>
</protein>
<reference evidence="3 4" key="1">
    <citation type="submission" date="2018-11" db="EMBL/GenBank/DDBJ databases">
        <title>The genome of Variovorax sp T529.</title>
        <authorList>
            <person name="Gao J."/>
        </authorList>
    </citation>
    <scope>NUCLEOTIDE SEQUENCE [LARGE SCALE GENOMIC DNA]</scope>
    <source>
        <strain evidence="3 4">T529</strain>
    </source>
</reference>
<dbReference type="AlphaFoldDB" id="A0A3P3E4I2"/>
<dbReference type="Proteomes" id="UP000271590">
    <property type="component" value="Unassembled WGS sequence"/>
</dbReference>
<accession>A0A3P3E4I2</accession>
<name>A0A3P3E4I2_9BURK</name>
<dbReference type="InterPro" id="IPR019734">
    <property type="entry name" value="TPR_rpt"/>
</dbReference>
<dbReference type="Pfam" id="PF13432">
    <property type="entry name" value="TPR_16"/>
    <property type="match status" value="2"/>
</dbReference>
<dbReference type="Gene3D" id="1.25.40.10">
    <property type="entry name" value="Tetratricopeptide repeat domain"/>
    <property type="match status" value="1"/>
</dbReference>
<evidence type="ECO:0000256" key="2">
    <source>
        <dbReference type="ARBA" id="ARBA00022803"/>
    </source>
</evidence>
<evidence type="ECO:0000313" key="4">
    <source>
        <dbReference type="Proteomes" id="UP000271590"/>
    </source>
</evidence>
<evidence type="ECO:0000256" key="1">
    <source>
        <dbReference type="ARBA" id="ARBA00022737"/>
    </source>
</evidence>
<dbReference type="PANTHER" id="PTHR44943">
    <property type="entry name" value="CELLULOSE SYNTHASE OPERON PROTEIN C"/>
    <property type="match status" value="1"/>
</dbReference>
<proteinExistence type="predicted"/>
<dbReference type="SUPFAM" id="SSF48452">
    <property type="entry name" value="TPR-like"/>
    <property type="match status" value="1"/>
</dbReference>
<evidence type="ECO:0000313" key="3">
    <source>
        <dbReference type="EMBL" id="RRH79968.1"/>
    </source>
</evidence>